<evidence type="ECO:0000313" key="3">
    <source>
        <dbReference type="EMBL" id="KRO10754.1"/>
    </source>
</evidence>
<dbReference type="Pfam" id="PF07299">
    <property type="entry name" value="EF-G-binding_N"/>
    <property type="match status" value="1"/>
</dbReference>
<evidence type="ECO:0000313" key="4">
    <source>
        <dbReference type="Proteomes" id="UP000051783"/>
    </source>
</evidence>
<gene>
    <name evidence="3" type="ORF">IV64_GL002437</name>
</gene>
<evidence type="ECO:0000259" key="2">
    <source>
        <dbReference type="Pfam" id="PF16571"/>
    </source>
</evidence>
<sequence length="230" mass="25778">MSGLNLKGTLFMKPTITTYQYSYITQQIDDLVSAELSVNDAQIRAAVLAKILDRITPLLPTDEPVVTTFLQGLQTERLTRAKAAKLLDPLIPLVVPFPQLTPKQLEKLFRKVKKLKQPNWSEMRLHEMTYLGWNDGGNQKKYLVAPYEGRVIGIQGELSPQTVKGVCAICQTIGNVALFLSTTKSSGLGTYTKKGNYVCRDSAQCNRQLTDLQPLEDFLTVVQPQRNHKK</sequence>
<dbReference type="PATRIC" id="fig|942150.3.peg.2545"/>
<feature type="domain" description="Elongation factor G-binding protein C-terminal treble-clef zinc-finger" evidence="2">
    <location>
        <begin position="111"/>
        <end position="211"/>
    </location>
</feature>
<comment type="caution">
    <text evidence="3">The sequence shown here is derived from an EMBL/GenBank/DDBJ whole genome shotgun (WGS) entry which is preliminary data.</text>
</comment>
<dbReference type="EMBL" id="JQCL01000057">
    <property type="protein sequence ID" value="KRO10754.1"/>
    <property type="molecule type" value="Genomic_DNA"/>
</dbReference>
<dbReference type="CDD" id="cd16342">
    <property type="entry name" value="FusC_FusB"/>
    <property type="match status" value="1"/>
</dbReference>
<feature type="domain" description="Elongation factor G-binding protein N-terminal" evidence="1">
    <location>
        <begin position="15"/>
        <end position="98"/>
    </location>
</feature>
<dbReference type="Gene3D" id="1.20.1280.250">
    <property type="match status" value="1"/>
</dbReference>
<dbReference type="InterPro" id="IPR038344">
    <property type="entry name" value="EF-G_N_sf"/>
</dbReference>
<dbReference type="InterPro" id="IPR010841">
    <property type="entry name" value="EF-G-binding_N"/>
</dbReference>
<name>A0A0R2MF79_9LACO</name>
<dbReference type="InterPro" id="IPR032330">
    <property type="entry name" value="EF-G-binding_C"/>
</dbReference>
<evidence type="ECO:0000259" key="1">
    <source>
        <dbReference type="Pfam" id="PF07299"/>
    </source>
</evidence>
<proteinExistence type="predicted"/>
<reference evidence="3 4" key="1">
    <citation type="journal article" date="2015" name="Genome Announc.">
        <title>Expanding the biotechnology potential of lactobacilli through comparative genomics of 213 strains and associated genera.</title>
        <authorList>
            <person name="Sun Z."/>
            <person name="Harris H.M."/>
            <person name="McCann A."/>
            <person name="Guo C."/>
            <person name="Argimon S."/>
            <person name="Zhang W."/>
            <person name="Yang X."/>
            <person name="Jeffery I.B."/>
            <person name="Cooney J.C."/>
            <person name="Kagawa T.F."/>
            <person name="Liu W."/>
            <person name="Song Y."/>
            <person name="Salvetti E."/>
            <person name="Wrobel A."/>
            <person name="Rasinkangas P."/>
            <person name="Parkhill J."/>
            <person name="Rea M.C."/>
            <person name="O'Sullivan O."/>
            <person name="Ritari J."/>
            <person name="Douillard F.P."/>
            <person name="Paul Ross R."/>
            <person name="Yang R."/>
            <person name="Briner A.E."/>
            <person name="Felis G.E."/>
            <person name="de Vos W.M."/>
            <person name="Barrangou R."/>
            <person name="Klaenhammer T.R."/>
            <person name="Caufield P.W."/>
            <person name="Cui Y."/>
            <person name="Zhang H."/>
            <person name="O'Toole P.W."/>
        </authorList>
    </citation>
    <scope>NUCLEOTIDE SEQUENCE [LARGE SCALE GENOMIC DNA]</scope>
    <source>
        <strain evidence="3 4">LMG 26013</strain>
    </source>
</reference>
<dbReference type="Proteomes" id="UP000051783">
    <property type="component" value="Unassembled WGS sequence"/>
</dbReference>
<dbReference type="AlphaFoldDB" id="A0A0R2MF79"/>
<protein>
    <submittedName>
        <fullName evidence="3">Fibronectin-binding protein</fullName>
    </submittedName>
</protein>
<dbReference type="Pfam" id="PF16571">
    <property type="entry name" value="FBP_C"/>
    <property type="match status" value="1"/>
</dbReference>
<dbReference type="STRING" id="942150.IV64_GL002437"/>
<keyword evidence="4" id="KW-1185">Reference proteome</keyword>
<organism evidence="3 4">
    <name type="scientific">Lactiplantibacillus xiangfangensis</name>
    <dbReference type="NCBI Taxonomy" id="942150"/>
    <lineage>
        <taxon>Bacteria</taxon>
        <taxon>Bacillati</taxon>
        <taxon>Bacillota</taxon>
        <taxon>Bacilli</taxon>
        <taxon>Lactobacillales</taxon>
        <taxon>Lactobacillaceae</taxon>
        <taxon>Lactiplantibacillus</taxon>
    </lineage>
</organism>
<accession>A0A0R2MF79</accession>